<keyword evidence="17" id="KW-0547">Nucleotide-binding</keyword>
<dbReference type="InterPro" id="IPR003018">
    <property type="entry name" value="GAF"/>
</dbReference>
<evidence type="ECO:0000259" key="16">
    <source>
        <dbReference type="PROSITE" id="PS50112"/>
    </source>
</evidence>
<keyword evidence="6" id="KW-0597">Phosphoprotein</keyword>
<evidence type="ECO:0000256" key="5">
    <source>
        <dbReference type="ARBA" id="ARBA00022543"/>
    </source>
</evidence>
<dbReference type="InterPro" id="IPR003661">
    <property type="entry name" value="HisK_dim/P_dom"/>
</dbReference>
<dbReference type="InterPro" id="IPR005467">
    <property type="entry name" value="His_kinase_dom"/>
</dbReference>
<proteinExistence type="inferred from homology"/>
<dbReference type="GO" id="GO:0009881">
    <property type="term" value="F:photoreceptor activity"/>
    <property type="evidence" value="ECO:0007669"/>
    <property type="project" value="UniProtKB-KW"/>
</dbReference>
<dbReference type="EC" id="2.7.13.3" evidence="4"/>
<evidence type="ECO:0000256" key="12">
    <source>
        <dbReference type="ARBA" id="ARBA00023170"/>
    </source>
</evidence>
<keyword evidence="5" id="KW-0600">Photoreceptor protein</keyword>
<comment type="function">
    <text evidence="13">Photoreceptor which exists in two forms that are reversibly interconvertible by light: the R form that absorbs maximally in the red region of the spectrum and the FR form that absorbs maximally in the far-red region.</text>
</comment>
<dbReference type="InterPro" id="IPR016132">
    <property type="entry name" value="Phyto_chromo_attachment"/>
</dbReference>
<dbReference type="InterPro" id="IPR036097">
    <property type="entry name" value="HisK_dim/P_sf"/>
</dbReference>
<dbReference type="InterPro" id="IPR001294">
    <property type="entry name" value="Phytochrome"/>
</dbReference>
<dbReference type="SMART" id="SM00065">
    <property type="entry name" value="GAF"/>
    <property type="match status" value="1"/>
</dbReference>
<dbReference type="PROSITE" id="PS50109">
    <property type="entry name" value="HIS_KIN"/>
    <property type="match status" value="1"/>
</dbReference>
<dbReference type="InterPro" id="IPR050351">
    <property type="entry name" value="BphY/WalK/GraS-like"/>
</dbReference>
<dbReference type="Pfam" id="PF01590">
    <property type="entry name" value="GAF"/>
    <property type="match status" value="1"/>
</dbReference>
<keyword evidence="12" id="KW-0675">Receptor</keyword>
<dbReference type="SUPFAM" id="SSF47384">
    <property type="entry name" value="Homodimeric domain of signal transducing histidine kinase"/>
    <property type="match status" value="1"/>
</dbReference>
<evidence type="ECO:0000256" key="7">
    <source>
        <dbReference type="ARBA" id="ARBA00022606"/>
    </source>
</evidence>
<dbReference type="AlphaFoldDB" id="A0AA43GT16"/>
<dbReference type="PRINTS" id="PR01033">
    <property type="entry name" value="PHYTOCHROME"/>
</dbReference>
<protein>
    <recommendedName>
        <fullName evidence="4">histidine kinase</fullName>
        <ecNumber evidence="4">2.7.13.3</ecNumber>
    </recommendedName>
</protein>
<evidence type="ECO:0000256" key="4">
    <source>
        <dbReference type="ARBA" id="ARBA00012438"/>
    </source>
</evidence>
<evidence type="ECO:0000256" key="9">
    <source>
        <dbReference type="ARBA" id="ARBA00022777"/>
    </source>
</evidence>
<evidence type="ECO:0000259" key="15">
    <source>
        <dbReference type="PROSITE" id="PS50109"/>
    </source>
</evidence>
<dbReference type="InterPro" id="IPR013654">
    <property type="entry name" value="PAS_2"/>
</dbReference>
<evidence type="ECO:0000256" key="8">
    <source>
        <dbReference type="ARBA" id="ARBA00022679"/>
    </source>
</evidence>
<dbReference type="Pfam" id="PF08446">
    <property type="entry name" value="PAS_2"/>
    <property type="match status" value="1"/>
</dbReference>
<dbReference type="InterPro" id="IPR003594">
    <property type="entry name" value="HATPase_dom"/>
</dbReference>
<keyword evidence="8" id="KW-0808">Transferase</keyword>
<dbReference type="SUPFAM" id="SSF55785">
    <property type="entry name" value="PYP-like sensor domain (PAS domain)"/>
    <property type="match status" value="1"/>
</dbReference>
<dbReference type="Pfam" id="PF02518">
    <property type="entry name" value="HATPase_c"/>
    <property type="match status" value="1"/>
</dbReference>
<evidence type="ECO:0000256" key="10">
    <source>
        <dbReference type="ARBA" id="ARBA00022991"/>
    </source>
</evidence>
<sequence>MSINSITIPVQFDISNCNKEPIHIPGLIQPHGVIFTLKEPDLTILQVSDNTFNLLGVQPQELLNKNLSYLLESDQITIIKDCLHQEDLPIVNPLELTINVDNQPVHFDGIIHRWHPVLILELEPTISVRNNGFFKFYHLVKVAMSKLQLASSLTEVGQIIVKEVKKITGFDRVMLYRFDENWNGKVIAEDKPEYLTAYLGLHYPASDIPTQARKLYSQNWLRLIPNTYYQPAAIVPINNPLTDQPLDLSRSVLRSVSPLHIEYMHNMGVTASMSISIMKDGKLWGLIACHHQSPKYIPYEIRNACEFLGQITSLEMAAKEDSEDVESKIRVKSCYSKLVEYMSSENSFIDGLINLQPNLLNLVNAQGAAVYFHDSYFTLGKTPEQQDIQDLIQWLSQNQQEEIFYTDSLSQVYPQAEKFRDVGSGLMALSISKGQKNYVLWFRSEVIQTVNWGGNPNKPVEVTENGSIHLSPRKSFELWKEMVLLKSLPWKSYEVNAALELRSAIIGMVLRKADQLAQLNIELERSNNELDAFAYIASHDLKEPLRGIHNYSNFLMEDYGDTLKEEGREKLKTLIRLTQRMEDLIDSLLQFSRFGRVDLSMQLTDVNQVVHHSLDLLSARIEEMKVNIDIPRPLPKVYCDRVQLVEVFNNLIANSIKYNDKPEKWIAIGYIDEPPSPITFYVRDNGIGIRKQHFESIFRIFKRLHGPSKYGGGTGAGLTIAKKIVERHGGKIWVESTYGEGSTFYFTLQGADATTD</sequence>
<evidence type="ECO:0000313" key="18">
    <source>
        <dbReference type="Proteomes" id="UP001159387"/>
    </source>
</evidence>
<dbReference type="PROSITE" id="PS50112">
    <property type="entry name" value="PAS"/>
    <property type="match status" value="1"/>
</dbReference>
<comment type="subunit">
    <text evidence="3">Homodimer.</text>
</comment>
<evidence type="ECO:0000256" key="11">
    <source>
        <dbReference type="ARBA" id="ARBA00023136"/>
    </source>
</evidence>
<dbReference type="Pfam" id="PF00360">
    <property type="entry name" value="PHY"/>
    <property type="match status" value="1"/>
</dbReference>
<keyword evidence="10" id="KW-0157">Chromophore</keyword>
<dbReference type="GO" id="GO:0009584">
    <property type="term" value="P:detection of visible light"/>
    <property type="evidence" value="ECO:0007669"/>
    <property type="project" value="InterPro"/>
</dbReference>
<comment type="caution">
    <text evidence="17">The sequence shown here is derived from an EMBL/GenBank/DDBJ whole genome shotgun (WGS) entry which is preliminary data.</text>
</comment>
<dbReference type="InterPro" id="IPR036890">
    <property type="entry name" value="HATPase_C_sf"/>
</dbReference>
<gene>
    <name evidence="17" type="ORF">NWP17_12390</name>
</gene>
<evidence type="ECO:0000313" key="17">
    <source>
        <dbReference type="EMBL" id="MDH6061224.1"/>
    </source>
</evidence>
<dbReference type="InterPro" id="IPR000014">
    <property type="entry name" value="PAS"/>
</dbReference>
<dbReference type="PROSITE" id="PS50046">
    <property type="entry name" value="PHYTOCHROME_2"/>
    <property type="match status" value="1"/>
</dbReference>
<dbReference type="InterPro" id="IPR035965">
    <property type="entry name" value="PAS-like_dom_sf"/>
</dbReference>
<dbReference type="GO" id="GO:0005524">
    <property type="term" value="F:ATP binding"/>
    <property type="evidence" value="ECO:0007669"/>
    <property type="project" value="UniProtKB-KW"/>
</dbReference>
<dbReference type="InterPro" id="IPR013515">
    <property type="entry name" value="Phytochrome_cen-reg"/>
</dbReference>
<dbReference type="Gene3D" id="1.10.287.130">
    <property type="match status" value="1"/>
</dbReference>
<dbReference type="Gene3D" id="3.30.565.10">
    <property type="entry name" value="Histidine kinase-like ATPase, C-terminal domain"/>
    <property type="match status" value="1"/>
</dbReference>
<comment type="catalytic activity">
    <reaction evidence="1">
        <text>ATP + protein L-histidine = ADP + protein N-phospho-L-histidine.</text>
        <dbReference type="EC" id="2.7.13.3"/>
    </reaction>
</comment>
<keyword evidence="17" id="KW-0067">ATP-binding</keyword>
<organism evidence="17 18">
    <name type="scientific">Chrysosporum bergii ANA360D</name>
    <dbReference type="NCBI Taxonomy" id="617107"/>
    <lineage>
        <taxon>Bacteria</taxon>
        <taxon>Bacillati</taxon>
        <taxon>Cyanobacteriota</taxon>
        <taxon>Cyanophyceae</taxon>
        <taxon>Nostocales</taxon>
        <taxon>Nodulariaceae</taxon>
        <taxon>Chrysosporum</taxon>
    </lineage>
</organism>
<dbReference type="InterPro" id="IPR029016">
    <property type="entry name" value="GAF-like_dom_sf"/>
</dbReference>
<comment type="similarity">
    <text evidence="2">In the N-terminal section; belongs to the phytochrome family.</text>
</comment>
<dbReference type="Gene3D" id="3.30.450.270">
    <property type="match status" value="1"/>
</dbReference>
<dbReference type="InterPro" id="IPR043150">
    <property type="entry name" value="Phytochrome_PHY_sf"/>
</dbReference>
<evidence type="ECO:0000259" key="14">
    <source>
        <dbReference type="PROSITE" id="PS50046"/>
    </source>
</evidence>
<dbReference type="PANTHER" id="PTHR42878">
    <property type="entry name" value="TWO-COMPONENT HISTIDINE KINASE"/>
    <property type="match status" value="1"/>
</dbReference>
<feature type="domain" description="Phytochrome chromophore attachment site" evidence="14">
    <location>
        <begin position="152"/>
        <end position="310"/>
    </location>
</feature>
<dbReference type="FunFam" id="3.30.565.10:FF:000006">
    <property type="entry name" value="Sensor histidine kinase WalK"/>
    <property type="match status" value="1"/>
</dbReference>
<evidence type="ECO:0000256" key="1">
    <source>
        <dbReference type="ARBA" id="ARBA00000085"/>
    </source>
</evidence>
<dbReference type="GO" id="GO:0000155">
    <property type="term" value="F:phosphorelay sensor kinase activity"/>
    <property type="evidence" value="ECO:0007669"/>
    <property type="project" value="InterPro"/>
</dbReference>
<dbReference type="PANTHER" id="PTHR42878:SF15">
    <property type="entry name" value="BACTERIOPHYTOCHROME"/>
    <property type="match status" value="1"/>
</dbReference>
<dbReference type="GO" id="GO:0030295">
    <property type="term" value="F:protein kinase activator activity"/>
    <property type="evidence" value="ECO:0007669"/>
    <property type="project" value="TreeGrafter"/>
</dbReference>
<dbReference type="Gene3D" id="3.30.450.40">
    <property type="match status" value="1"/>
</dbReference>
<dbReference type="GO" id="GO:0000156">
    <property type="term" value="F:phosphorelay response regulator activity"/>
    <property type="evidence" value="ECO:0007669"/>
    <property type="project" value="TreeGrafter"/>
</dbReference>
<dbReference type="SMART" id="SM00388">
    <property type="entry name" value="HisKA"/>
    <property type="match status" value="1"/>
</dbReference>
<accession>A0AA43GT16</accession>
<evidence type="ECO:0000256" key="6">
    <source>
        <dbReference type="ARBA" id="ARBA00022553"/>
    </source>
</evidence>
<dbReference type="GO" id="GO:0016020">
    <property type="term" value="C:membrane"/>
    <property type="evidence" value="ECO:0007669"/>
    <property type="project" value="UniProtKB-SubCell"/>
</dbReference>
<keyword evidence="11" id="KW-0472">Membrane</keyword>
<dbReference type="GO" id="GO:0006355">
    <property type="term" value="P:regulation of DNA-templated transcription"/>
    <property type="evidence" value="ECO:0007669"/>
    <property type="project" value="InterPro"/>
</dbReference>
<dbReference type="EMBL" id="JANQDH010000082">
    <property type="protein sequence ID" value="MDH6061224.1"/>
    <property type="molecule type" value="Genomic_DNA"/>
</dbReference>
<evidence type="ECO:0000256" key="13">
    <source>
        <dbReference type="ARBA" id="ARBA00055745"/>
    </source>
</evidence>
<reference evidence="17 18" key="1">
    <citation type="journal article" date="2023" name="J. Phycol.">
        <title>Chrysosporum ovalisporum is synonymous with the true-branching cyanobacterium Umezakia natans (Nostocales/Aphanizomenonaceae).</title>
        <authorList>
            <person name="McGregor G.B."/>
            <person name="Sendall B.C."/>
            <person name="Niiyama Y."/>
            <person name="Tuji A."/>
            <person name="Willis A."/>
        </authorList>
    </citation>
    <scope>NUCLEOTIDE SEQUENCE [LARGE SCALE GENOMIC DNA]</scope>
    <source>
        <strain evidence="17 18">ANA360D</strain>
    </source>
</reference>
<dbReference type="SUPFAM" id="SSF55781">
    <property type="entry name" value="GAF domain-like"/>
    <property type="match status" value="2"/>
</dbReference>
<name>A0AA43GT16_9CYAN</name>
<dbReference type="Pfam" id="PF00512">
    <property type="entry name" value="HisKA"/>
    <property type="match status" value="1"/>
</dbReference>
<keyword evidence="7" id="KW-0716">Sensory transduction</keyword>
<feature type="domain" description="PAS" evidence="16">
    <location>
        <begin position="34"/>
        <end position="103"/>
    </location>
</feature>
<dbReference type="Proteomes" id="UP001159387">
    <property type="component" value="Unassembled WGS sequence"/>
</dbReference>
<dbReference type="Gene3D" id="3.30.450.20">
    <property type="entry name" value="PAS domain"/>
    <property type="match status" value="1"/>
</dbReference>
<dbReference type="CDD" id="cd00082">
    <property type="entry name" value="HisKA"/>
    <property type="match status" value="1"/>
</dbReference>
<dbReference type="SMART" id="SM00387">
    <property type="entry name" value="HATPase_c"/>
    <property type="match status" value="1"/>
</dbReference>
<evidence type="ECO:0000256" key="3">
    <source>
        <dbReference type="ARBA" id="ARBA00011738"/>
    </source>
</evidence>
<evidence type="ECO:0000256" key="2">
    <source>
        <dbReference type="ARBA" id="ARBA00006402"/>
    </source>
</evidence>
<dbReference type="GO" id="GO:0007234">
    <property type="term" value="P:osmosensory signaling via phosphorelay pathway"/>
    <property type="evidence" value="ECO:0007669"/>
    <property type="project" value="TreeGrafter"/>
</dbReference>
<dbReference type="SUPFAM" id="SSF55874">
    <property type="entry name" value="ATPase domain of HSP90 chaperone/DNA topoisomerase II/histidine kinase"/>
    <property type="match status" value="1"/>
</dbReference>
<keyword evidence="9" id="KW-0418">Kinase</keyword>
<dbReference type="RefSeq" id="WP_280655209.1">
    <property type="nucleotide sequence ID" value="NZ_JANQDH010000082.1"/>
</dbReference>
<feature type="domain" description="Histidine kinase" evidence="15">
    <location>
        <begin position="536"/>
        <end position="752"/>
    </location>
</feature>
<keyword evidence="18" id="KW-1185">Reference proteome</keyword>